<feature type="transmembrane region" description="Helical" evidence="1">
    <location>
        <begin position="142"/>
        <end position="161"/>
    </location>
</feature>
<gene>
    <name evidence="2" type="ORF">CO059_03110</name>
</gene>
<proteinExistence type="predicted"/>
<accession>A0A2M8EHR3</accession>
<reference evidence="3" key="1">
    <citation type="submission" date="2017-09" db="EMBL/GenBank/DDBJ databases">
        <title>Depth-based differentiation of microbial function through sediment-hosted aquifers and enrichment of novel symbionts in the deep terrestrial subsurface.</title>
        <authorList>
            <person name="Probst A.J."/>
            <person name="Ladd B."/>
            <person name="Jarett J.K."/>
            <person name="Geller-Mcgrath D.E."/>
            <person name="Sieber C.M.K."/>
            <person name="Emerson J.B."/>
            <person name="Anantharaman K."/>
            <person name="Thomas B.C."/>
            <person name="Malmstrom R."/>
            <person name="Stieglmeier M."/>
            <person name="Klingl A."/>
            <person name="Woyke T."/>
            <person name="Ryan C.M."/>
            <person name="Banfield J.F."/>
        </authorList>
    </citation>
    <scope>NUCLEOTIDE SEQUENCE [LARGE SCALE GENOMIC DNA]</scope>
</reference>
<evidence type="ECO:0000313" key="3">
    <source>
        <dbReference type="Proteomes" id="UP000228781"/>
    </source>
</evidence>
<comment type="caution">
    <text evidence="2">The sequence shown here is derived from an EMBL/GenBank/DDBJ whole genome shotgun (WGS) entry which is preliminary data.</text>
</comment>
<keyword evidence="1" id="KW-0472">Membrane</keyword>
<evidence type="ECO:0000256" key="1">
    <source>
        <dbReference type="SAM" id="Phobius"/>
    </source>
</evidence>
<feature type="transmembrane region" description="Helical" evidence="1">
    <location>
        <begin position="114"/>
        <end position="135"/>
    </location>
</feature>
<feature type="transmembrane region" description="Helical" evidence="1">
    <location>
        <begin position="77"/>
        <end position="94"/>
    </location>
</feature>
<dbReference type="EMBL" id="PFSK01000048">
    <property type="protein sequence ID" value="PJC21828.1"/>
    <property type="molecule type" value="Genomic_DNA"/>
</dbReference>
<organism evidence="2 3">
    <name type="scientific">candidate division WWE3 bacterium CG_4_9_14_0_2_um_filter_48_10</name>
    <dbReference type="NCBI Taxonomy" id="1975078"/>
    <lineage>
        <taxon>Bacteria</taxon>
        <taxon>Katanobacteria</taxon>
    </lineage>
</organism>
<sequence length="178" mass="19731">MAWEKVTPEEAVKLKTKRGGGFTTPTTICILCSLFALAFILFSFGFNNPYLILIGYFPAVVYEAIRTAGPYTKAASVGMVILTVLEALALKGIIKFNLATFLDQETAYVKGYWIPLGDVAFVFPLITIVLAILLFQRTAGRYTKWLSIIILVSSAALLLQVDKGALIEAIRTYLRYEF</sequence>
<name>A0A2M8EHR3_UNCKA</name>
<keyword evidence="1" id="KW-1133">Transmembrane helix</keyword>
<dbReference type="AlphaFoldDB" id="A0A2M8EHR3"/>
<dbReference type="Proteomes" id="UP000228781">
    <property type="component" value="Unassembled WGS sequence"/>
</dbReference>
<keyword evidence="1" id="KW-0812">Transmembrane</keyword>
<evidence type="ECO:0000313" key="2">
    <source>
        <dbReference type="EMBL" id="PJC21828.1"/>
    </source>
</evidence>
<protein>
    <submittedName>
        <fullName evidence="2">Uncharacterized protein</fullName>
    </submittedName>
</protein>
<feature type="transmembrane region" description="Helical" evidence="1">
    <location>
        <begin position="21"/>
        <end position="42"/>
    </location>
</feature>
<feature type="transmembrane region" description="Helical" evidence="1">
    <location>
        <begin position="48"/>
        <end position="65"/>
    </location>
</feature>